<dbReference type="GO" id="GO:0009792">
    <property type="term" value="P:embryo development ending in birth or egg hatching"/>
    <property type="evidence" value="ECO:0007669"/>
    <property type="project" value="UniProtKB-ARBA"/>
</dbReference>
<dbReference type="Gene3D" id="2.170.240.10">
    <property type="entry name" value="Collagen IV, non-collagenous"/>
    <property type="match status" value="1"/>
</dbReference>
<evidence type="ECO:0000256" key="3">
    <source>
        <dbReference type="ARBA" id="ARBA00022530"/>
    </source>
</evidence>
<keyword evidence="3" id="KW-0272">Extracellular matrix</keyword>
<keyword evidence="4" id="KW-0677">Repeat</keyword>
<evidence type="ECO:0000256" key="1">
    <source>
        <dbReference type="ARBA" id="ARBA00004302"/>
    </source>
</evidence>
<protein>
    <recommendedName>
        <fullName evidence="10">Collagen IV NC1 domain-containing protein</fullName>
    </recommendedName>
</protein>
<dbReference type="InterPro" id="IPR016187">
    <property type="entry name" value="CTDL_fold"/>
</dbReference>
<proteinExistence type="predicted"/>
<evidence type="ECO:0000256" key="8">
    <source>
        <dbReference type="ARBA" id="ARBA00064856"/>
    </source>
</evidence>
<keyword evidence="5" id="KW-0084">Basement membrane</keyword>
<dbReference type="SMART" id="SM00111">
    <property type="entry name" value="C4"/>
    <property type="match status" value="2"/>
</dbReference>
<dbReference type="GO" id="GO:0005604">
    <property type="term" value="C:basement membrane"/>
    <property type="evidence" value="ECO:0007669"/>
    <property type="project" value="UniProtKB-SubCell"/>
</dbReference>
<evidence type="ECO:0000256" key="5">
    <source>
        <dbReference type="ARBA" id="ARBA00022869"/>
    </source>
</evidence>
<evidence type="ECO:0000259" key="10">
    <source>
        <dbReference type="PROSITE" id="PS51403"/>
    </source>
</evidence>
<evidence type="ECO:0000256" key="7">
    <source>
        <dbReference type="ARBA" id="ARBA00023157"/>
    </source>
</evidence>
<dbReference type="SUPFAM" id="SSF56436">
    <property type="entry name" value="C-type lectin-like"/>
    <property type="match status" value="2"/>
</dbReference>
<dbReference type="FunFam" id="2.170.240.10:FF:000001">
    <property type="entry name" value="Collagen IV alpha 1 chain"/>
    <property type="match status" value="1"/>
</dbReference>
<gene>
    <name evidence="11" type="ORF">LARSCL_LOCUS3700</name>
</gene>
<evidence type="ECO:0000256" key="4">
    <source>
        <dbReference type="ARBA" id="ARBA00022737"/>
    </source>
</evidence>
<dbReference type="GO" id="GO:0005581">
    <property type="term" value="C:collagen trimer"/>
    <property type="evidence" value="ECO:0007669"/>
    <property type="project" value="UniProtKB-KW"/>
</dbReference>
<dbReference type="GO" id="GO:0005201">
    <property type="term" value="F:extracellular matrix structural constituent"/>
    <property type="evidence" value="ECO:0007669"/>
    <property type="project" value="InterPro"/>
</dbReference>
<dbReference type="EMBL" id="CAXIEN010000029">
    <property type="protein sequence ID" value="CAL1267498.1"/>
    <property type="molecule type" value="Genomic_DNA"/>
</dbReference>
<dbReference type="PANTHER" id="PTHR14619:SF7">
    <property type="match status" value="1"/>
</dbReference>
<dbReference type="PROSITE" id="PS51403">
    <property type="entry name" value="NC1_IV"/>
    <property type="match status" value="1"/>
</dbReference>
<dbReference type="AlphaFoldDB" id="A0AAV1ZBA3"/>
<dbReference type="InterPro" id="IPR019326">
    <property type="entry name" value="NDNF"/>
</dbReference>
<accession>A0AAV1ZBA3</accession>
<dbReference type="InterPro" id="IPR001442">
    <property type="entry name" value="Collagen_IV_NC"/>
</dbReference>
<feature type="signal peptide" evidence="9">
    <location>
        <begin position="1"/>
        <end position="27"/>
    </location>
</feature>
<dbReference type="PANTHER" id="PTHR14619">
    <property type="entry name" value="NEURON-DERIVED NEUROTROPHIC FACTOR"/>
    <property type="match status" value="1"/>
</dbReference>
<evidence type="ECO:0000313" key="12">
    <source>
        <dbReference type="Proteomes" id="UP001497382"/>
    </source>
</evidence>
<comment type="subunit">
    <text evidence="8">Trimers of two alpha 1(IV) and one alpha 2(IV) chain. Type IV collagen forms a mesh-like network linked through intermolecular interactions between 7S domains and between NC1 domains.</text>
</comment>
<dbReference type="Proteomes" id="UP001497382">
    <property type="component" value="Unassembled WGS sequence"/>
</dbReference>
<reference evidence="11 12" key="1">
    <citation type="submission" date="2024-04" db="EMBL/GenBank/DDBJ databases">
        <authorList>
            <person name="Rising A."/>
            <person name="Reimegard J."/>
            <person name="Sonavane S."/>
            <person name="Akerstrom W."/>
            <person name="Nylinder S."/>
            <person name="Hedman E."/>
            <person name="Kallberg Y."/>
        </authorList>
    </citation>
    <scope>NUCLEOTIDE SEQUENCE [LARGE SCALE GENOMIC DNA]</scope>
</reference>
<dbReference type="InterPro" id="IPR036954">
    <property type="entry name" value="Collagen_IV_NC_sf"/>
</dbReference>
<comment type="caution">
    <text evidence="11">The sequence shown here is derived from an EMBL/GenBank/DDBJ whole genome shotgun (WGS) entry which is preliminary data.</text>
</comment>
<sequence length="287" mass="31809">MHNFFLITVNLFFYIKCIINFFSGLEGLSGVPGSPGEAGIPGLPGKPSASRGYFFTRHSQTTEVPKCPFNAPPMWTGYSLLYLQGNERAHGQDLGTPGSCLKRFSTMPFMFCNLNNVCNLASRNDFSYWLSTPEPMTMMMTPIVGQDIRKYISRCAVCETPTQVISVHSQTMDIPDCPDGWDGLWIGYSFLMNTDSGAEGIGQPLASPGSCLEDFRPLPFIECQGHGRCNYFTTAQSFWLATLDRPDSFGVPRPETLKAGDLRRKVSRCQVCTRRHTPVLNLGGRTA</sequence>
<evidence type="ECO:0000256" key="6">
    <source>
        <dbReference type="ARBA" id="ARBA00023119"/>
    </source>
</evidence>
<keyword evidence="6" id="KW-0176">Collagen</keyword>
<organism evidence="11 12">
    <name type="scientific">Larinioides sclopetarius</name>
    <dbReference type="NCBI Taxonomy" id="280406"/>
    <lineage>
        <taxon>Eukaryota</taxon>
        <taxon>Metazoa</taxon>
        <taxon>Ecdysozoa</taxon>
        <taxon>Arthropoda</taxon>
        <taxon>Chelicerata</taxon>
        <taxon>Arachnida</taxon>
        <taxon>Araneae</taxon>
        <taxon>Araneomorphae</taxon>
        <taxon>Entelegynae</taxon>
        <taxon>Araneoidea</taxon>
        <taxon>Araneidae</taxon>
        <taxon>Larinioides</taxon>
    </lineage>
</organism>
<comment type="subcellular location">
    <subcellularLocation>
        <location evidence="1">Secreted</location>
        <location evidence="1">Extracellular space</location>
        <location evidence="1">Extracellular matrix</location>
        <location evidence="1">Basement membrane</location>
    </subcellularLocation>
</comment>
<keyword evidence="2" id="KW-0964">Secreted</keyword>
<keyword evidence="7" id="KW-1015">Disulfide bond</keyword>
<keyword evidence="9" id="KW-0732">Signal</keyword>
<evidence type="ECO:0000256" key="9">
    <source>
        <dbReference type="SAM" id="SignalP"/>
    </source>
</evidence>
<feature type="chain" id="PRO_5043539185" description="Collagen IV NC1 domain-containing protein" evidence="9">
    <location>
        <begin position="28"/>
        <end position="287"/>
    </location>
</feature>
<keyword evidence="12" id="KW-1185">Reference proteome</keyword>
<evidence type="ECO:0000313" key="11">
    <source>
        <dbReference type="EMBL" id="CAL1267498.1"/>
    </source>
</evidence>
<evidence type="ECO:0000256" key="2">
    <source>
        <dbReference type="ARBA" id="ARBA00022525"/>
    </source>
</evidence>
<feature type="domain" description="Collagen IV NC1" evidence="10">
    <location>
        <begin position="52"/>
        <end position="276"/>
    </location>
</feature>
<dbReference type="Pfam" id="PF01413">
    <property type="entry name" value="C4"/>
    <property type="match status" value="2"/>
</dbReference>
<name>A0AAV1ZBA3_9ARAC</name>